<evidence type="ECO:0008006" key="4">
    <source>
        <dbReference type="Google" id="ProtNLM"/>
    </source>
</evidence>
<keyword evidence="3" id="KW-1185">Reference proteome</keyword>
<evidence type="ECO:0000313" key="3">
    <source>
        <dbReference type="Proteomes" id="UP000077177"/>
    </source>
</evidence>
<dbReference type="InterPro" id="IPR027417">
    <property type="entry name" value="P-loop_NTPase"/>
</dbReference>
<dbReference type="Pfam" id="PF12128">
    <property type="entry name" value="DUF3584"/>
    <property type="match status" value="1"/>
</dbReference>
<feature type="coiled-coil region" evidence="1">
    <location>
        <begin position="738"/>
        <end position="842"/>
    </location>
</feature>
<proteinExistence type="predicted"/>
<reference evidence="3" key="1">
    <citation type="submission" date="2015-01" db="EMBL/GenBank/DDBJ databases">
        <title>Flavisolibacter sp./LCS9/ whole genome sequencing.</title>
        <authorList>
            <person name="Kim M.K."/>
            <person name="Srinivasan S."/>
            <person name="Lee J.-J."/>
        </authorList>
    </citation>
    <scope>NUCLEOTIDE SEQUENCE [LARGE SCALE GENOMIC DNA]</scope>
    <source>
        <strain evidence="3">LCS9</strain>
    </source>
</reference>
<feature type="coiled-coil region" evidence="1">
    <location>
        <begin position="470"/>
        <end position="547"/>
    </location>
</feature>
<dbReference type="KEGG" id="fla:SY85_09060"/>
<evidence type="ECO:0000313" key="2">
    <source>
        <dbReference type="EMBL" id="ANE50627.1"/>
    </source>
</evidence>
<organism evidence="2 3">
    <name type="scientific">Flavisolibacter tropicus</name>
    <dbReference type="NCBI Taxonomy" id="1492898"/>
    <lineage>
        <taxon>Bacteria</taxon>
        <taxon>Pseudomonadati</taxon>
        <taxon>Bacteroidota</taxon>
        <taxon>Chitinophagia</taxon>
        <taxon>Chitinophagales</taxon>
        <taxon>Chitinophagaceae</taxon>
        <taxon>Flavisolibacter</taxon>
    </lineage>
</organism>
<dbReference type="PATRIC" id="fig|1492898.3.peg.1950"/>
<gene>
    <name evidence="2" type="ORF">SY85_09060</name>
</gene>
<sequence length="1231" mass="143258">MESKHFRQLNKIVFINVGNCPYSEIELSGNTCFIGINGEGKSTTQRAILFFYNADTQKLGIPRNLPFKPFEEYYFPSYNSYIIYEVKTETGEFFHIITSRQNRIVFYFVEGPYNKEHFIQDRMALGLNEVLASIRNVLPSIYVSKRVDTFQEYREIIYGATKSKDFKDFYLIHGNSKYDNVPRAITDIFLSSSATIEADFIKNFIANAVSETGTDISLDQIKRQIRQFKDKLEDVENFKRPENQHLAQLIDKTFDQLEQYKFSQQDTAVQLGSAIKYAQNQIDVLDFELGKINDHIFQADQNFKEKEYNHQQTKDQQNILLGGIESNINKAESLERTYHQSNAPTLLSLYQQKDSTKAEWNARTIEYTTLTTAFQDTEQRFALLYQGVDNERASFEIELSKKGLEIDRLFTGKQEEIKHVYAQQLDVLNQQQTQEITELTYDAAAKKEALFKLELEVSLIKGTVPFQKELSEIERQLLNINQELYEAKLALEQNPKDIKSLIEKAGLVEEKYKSELKNYQERKQQAIAEKKEQLESLRKKLSLQHNAFYGFLETNYPDWKETIGKVCSEDLLFRTDLEPSLSSLQVSLYGIQLNLSGVEVQAKSIQEYETSQRAIEQEIKELENAVIEYRKEAGEKQEAELAPLRKKIQELNEQSGHLNYKVQSLQTTLEEKQLSHSDWISKSQGEKDRLTMQNNDKQKSIRQDLQAITNKITSLQNILKTEIQSLQSERWEKEKAIREQHNRSLEILQEEKESKLTDLAQRQLEIDQQKASALQNEGIDSKRITQVREEVRKLKAILDQLEQNEELVIKYKNDKEEYIDKIEVFKKERQQLLKKQEEHTQEWEKVKKDHAGIRLGLESQQRQVEASKKEHVEGLRYYEKQFASSSHLAEVYKNKITQAPEAFVEVSIIDLCLKLQSLQQKFINDSQILRESISKLAGSFRADNHFNFKVNNTTEFDYQAFATNLKSFVVEDRLRTSIDELGRQHWMILDSIGTKVNDLMRQLDKVKKTILNIDSELESSNFSEGRLIQFIKIRYKEGKSLVLKQLQAIAEIKNAHQFGIGELNLFNSNTKQNNELHKKSVDALAKLFKILEEEGKEKIQLQDTFELQFNIKEKKNETGWVERLPKIGSDGTDILVKSIIYIILLNLFIKESTQKTAQHFKVHCLIDEVGKIATNYMKELLKFVAPKNILLINGLPNESKLEMHYNTTYKLRNGKNDTMQIIKLLTNTIEV</sequence>
<reference evidence="2 3" key="2">
    <citation type="journal article" date="2016" name="Int. J. Syst. Evol. Microbiol.">
        <title>Flavisolibacter tropicus sp. nov., isolated from tropical soil.</title>
        <authorList>
            <person name="Lee J.J."/>
            <person name="Kang M.S."/>
            <person name="Kim G.S."/>
            <person name="Lee C.S."/>
            <person name="Lim S."/>
            <person name="Lee J."/>
            <person name="Roh S.H."/>
            <person name="Kang H."/>
            <person name="Ha J.M."/>
            <person name="Bae S."/>
            <person name="Jung H.Y."/>
            <person name="Kim M.K."/>
        </authorList>
    </citation>
    <scope>NUCLEOTIDE SEQUENCE [LARGE SCALE GENOMIC DNA]</scope>
    <source>
        <strain evidence="2 3">LCS9</strain>
    </source>
</reference>
<name>A0A172TV67_9BACT</name>
<dbReference type="RefSeq" id="WP_066403775.1">
    <property type="nucleotide sequence ID" value="NZ_CP011390.1"/>
</dbReference>
<evidence type="ECO:0000256" key="1">
    <source>
        <dbReference type="SAM" id="Coils"/>
    </source>
</evidence>
<accession>A0A172TV67</accession>
<dbReference type="InterPro" id="IPR021979">
    <property type="entry name" value="DUF3584"/>
</dbReference>
<dbReference type="OrthoDB" id="9810371at2"/>
<feature type="coiled-coil region" evidence="1">
    <location>
        <begin position="605"/>
        <end position="654"/>
    </location>
</feature>
<dbReference type="Proteomes" id="UP000077177">
    <property type="component" value="Chromosome"/>
</dbReference>
<keyword evidence="1" id="KW-0175">Coiled coil</keyword>
<protein>
    <recommendedName>
        <fullName evidence="4">ATP-binding protein</fullName>
    </recommendedName>
</protein>
<dbReference type="EMBL" id="CP011390">
    <property type="protein sequence ID" value="ANE50627.1"/>
    <property type="molecule type" value="Genomic_DNA"/>
</dbReference>
<dbReference type="STRING" id="1492898.SY85_09060"/>
<dbReference type="SUPFAM" id="SSF52540">
    <property type="entry name" value="P-loop containing nucleoside triphosphate hydrolases"/>
    <property type="match status" value="1"/>
</dbReference>
<dbReference type="AlphaFoldDB" id="A0A172TV67"/>